<proteinExistence type="predicted"/>
<dbReference type="CDD" id="cd16936">
    <property type="entry name" value="HATPase_RsbW-like"/>
    <property type="match status" value="1"/>
</dbReference>
<dbReference type="GO" id="GO:0005524">
    <property type="term" value="F:ATP binding"/>
    <property type="evidence" value="ECO:0007669"/>
    <property type="project" value="UniProtKB-KW"/>
</dbReference>
<keyword evidence="3" id="KW-0067">ATP-binding</keyword>
<evidence type="ECO:0000313" key="4">
    <source>
        <dbReference type="Proteomes" id="UP000323505"/>
    </source>
</evidence>
<reference evidence="3 4" key="1">
    <citation type="submission" date="2019-08" db="EMBL/GenBank/DDBJ databases">
        <title>Actinomadura sp. nov. CYP1-5 isolated from mountain soil.</title>
        <authorList>
            <person name="Songsumanus A."/>
            <person name="Kuncharoen N."/>
            <person name="Kudo T."/>
            <person name="Yuki M."/>
            <person name="Igarashi Y."/>
            <person name="Tanasupawat S."/>
        </authorList>
    </citation>
    <scope>NUCLEOTIDE SEQUENCE [LARGE SCALE GENOMIC DNA]</scope>
    <source>
        <strain evidence="3 4">CYP1-5</strain>
    </source>
</reference>
<comment type="caution">
    <text evidence="3">The sequence shown here is derived from an EMBL/GenBank/DDBJ whole genome shotgun (WGS) entry which is preliminary data.</text>
</comment>
<name>A0A5D3FGE6_9ACTN</name>
<dbReference type="InterPro" id="IPR036890">
    <property type="entry name" value="HATPase_C_sf"/>
</dbReference>
<dbReference type="Proteomes" id="UP000323505">
    <property type="component" value="Unassembled WGS sequence"/>
</dbReference>
<keyword evidence="1" id="KW-0418">Kinase</keyword>
<evidence type="ECO:0000313" key="3">
    <source>
        <dbReference type="EMBL" id="TYK47038.1"/>
    </source>
</evidence>
<gene>
    <name evidence="3" type="ORF">FXF68_24840</name>
</gene>
<dbReference type="GO" id="GO:0004674">
    <property type="term" value="F:protein serine/threonine kinase activity"/>
    <property type="evidence" value="ECO:0007669"/>
    <property type="project" value="UniProtKB-KW"/>
</dbReference>
<dbReference type="PANTHER" id="PTHR35526">
    <property type="entry name" value="ANTI-SIGMA-F FACTOR RSBW-RELATED"/>
    <property type="match status" value="1"/>
</dbReference>
<keyword evidence="1" id="KW-0723">Serine/threonine-protein kinase</keyword>
<dbReference type="Pfam" id="PF13581">
    <property type="entry name" value="HATPase_c_2"/>
    <property type="match status" value="1"/>
</dbReference>
<dbReference type="InterPro" id="IPR003594">
    <property type="entry name" value="HATPase_dom"/>
</dbReference>
<sequence>MSGEGECVLQPNAEAPGRARRFLAARFAEWGLVDDDGCVIVSELVTNAVLHGDGPVAVHVFQDERDGLPVIEVRDGGAGRPVVRPEDCAAIHGRGLALVACLACDWGVRPLPDGGKVTWAKCGL</sequence>
<dbReference type="InterPro" id="IPR050267">
    <property type="entry name" value="Anti-sigma-factor_SerPK"/>
</dbReference>
<dbReference type="SUPFAM" id="SSF55874">
    <property type="entry name" value="ATPase domain of HSP90 chaperone/DNA topoisomerase II/histidine kinase"/>
    <property type="match status" value="1"/>
</dbReference>
<accession>A0A5D3FGE6</accession>
<protein>
    <submittedName>
        <fullName evidence="3">ATP-binding protein</fullName>
    </submittedName>
</protein>
<dbReference type="EMBL" id="VSRQ01000005">
    <property type="protein sequence ID" value="TYK47038.1"/>
    <property type="molecule type" value="Genomic_DNA"/>
</dbReference>
<organism evidence="3 4">
    <name type="scientific">Actinomadura decatromicini</name>
    <dbReference type="NCBI Taxonomy" id="2604572"/>
    <lineage>
        <taxon>Bacteria</taxon>
        <taxon>Bacillati</taxon>
        <taxon>Actinomycetota</taxon>
        <taxon>Actinomycetes</taxon>
        <taxon>Streptosporangiales</taxon>
        <taxon>Thermomonosporaceae</taxon>
        <taxon>Actinomadura</taxon>
    </lineage>
</organism>
<keyword evidence="4" id="KW-1185">Reference proteome</keyword>
<dbReference type="AlphaFoldDB" id="A0A5D3FGE6"/>
<keyword evidence="3" id="KW-0547">Nucleotide-binding</keyword>
<dbReference type="Gene3D" id="3.30.565.10">
    <property type="entry name" value="Histidine kinase-like ATPase, C-terminal domain"/>
    <property type="match status" value="1"/>
</dbReference>
<dbReference type="PANTHER" id="PTHR35526:SF3">
    <property type="entry name" value="ANTI-SIGMA-F FACTOR RSBW"/>
    <property type="match status" value="1"/>
</dbReference>
<feature type="domain" description="Histidine kinase/HSP90-like ATPase" evidence="2">
    <location>
        <begin position="16"/>
        <end position="117"/>
    </location>
</feature>
<keyword evidence="1" id="KW-0808">Transferase</keyword>
<evidence type="ECO:0000259" key="2">
    <source>
        <dbReference type="Pfam" id="PF13581"/>
    </source>
</evidence>
<evidence type="ECO:0000256" key="1">
    <source>
        <dbReference type="ARBA" id="ARBA00022527"/>
    </source>
</evidence>